<dbReference type="Proteomes" id="UP000184041">
    <property type="component" value="Unassembled WGS sequence"/>
</dbReference>
<organism evidence="2 3">
    <name type="scientific">Fodinibius roseus</name>
    <dbReference type="NCBI Taxonomy" id="1194090"/>
    <lineage>
        <taxon>Bacteria</taxon>
        <taxon>Pseudomonadati</taxon>
        <taxon>Balneolota</taxon>
        <taxon>Balneolia</taxon>
        <taxon>Balneolales</taxon>
        <taxon>Balneolaceae</taxon>
        <taxon>Fodinibius</taxon>
    </lineage>
</organism>
<dbReference type="GO" id="GO:0140359">
    <property type="term" value="F:ABC-type transporter activity"/>
    <property type="evidence" value="ECO:0007669"/>
    <property type="project" value="InterPro"/>
</dbReference>
<keyword evidence="3" id="KW-1185">Reference proteome</keyword>
<gene>
    <name evidence="2" type="ORF">SAMN05443144_102176</name>
</gene>
<dbReference type="EMBL" id="FQUS01000002">
    <property type="protein sequence ID" value="SHE62861.1"/>
    <property type="molecule type" value="Genomic_DNA"/>
</dbReference>
<reference evidence="2 3" key="1">
    <citation type="submission" date="2016-11" db="EMBL/GenBank/DDBJ databases">
        <authorList>
            <person name="Jaros S."/>
            <person name="Januszkiewicz K."/>
            <person name="Wedrychowicz H."/>
        </authorList>
    </citation>
    <scope>NUCLEOTIDE SEQUENCE [LARGE SCALE GENOMIC DNA]</scope>
    <source>
        <strain evidence="2 3">DSM 21986</strain>
    </source>
</reference>
<dbReference type="AlphaFoldDB" id="A0A1M4V1I9"/>
<protein>
    <submittedName>
        <fullName evidence="2">ABC-2 type transport system permease protein</fullName>
    </submittedName>
</protein>
<sequence>MTVDSDTVRPFWVMVQKEISDHVRSWRFVILVALIVLTTSGSIYTILSVIQDNPAQLSADTTFLYLKIFTESINNLPPFITLIGFLGPLVGIALGFDAVNAERDKGTLSRVISQPIPRDYFINSKFVGALIVIFALIFALGFLVLGLGILYVGLPPAAEELLRIIAFLVFTCVYVAFWLNLGITFSIVFRQSSTSALCTLAIWLFFSVFYSMLVNFLVGATTYSNYAARTLTVMLSRISPEFLFNELTTILLTPSIRSLGGLSFEQVSGTIPSTLPLGQSMLLVWPNITALVAGTLICFGISYMLFMNQEIRA</sequence>
<evidence type="ECO:0000313" key="3">
    <source>
        <dbReference type="Proteomes" id="UP000184041"/>
    </source>
</evidence>
<feature type="transmembrane region" description="Helical" evidence="1">
    <location>
        <begin position="79"/>
        <end position="99"/>
    </location>
</feature>
<dbReference type="STRING" id="1194090.SAMN05443144_102176"/>
<feature type="transmembrane region" description="Helical" evidence="1">
    <location>
        <begin position="283"/>
        <end position="306"/>
    </location>
</feature>
<feature type="transmembrane region" description="Helical" evidence="1">
    <location>
        <begin position="28"/>
        <end position="50"/>
    </location>
</feature>
<proteinExistence type="predicted"/>
<dbReference type="Pfam" id="PF12679">
    <property type="entry name" value="ABC2_membrane_2"/>
    <property type="match status" value="1"/>
</dbReference>
<dbReference type="PANTHER" id="PTHR43471">
    <property type="entry name" value="ABC TRANSPORTER PERMEASE"/>
    <property type="match status" value="1"/>
</dbReference>
<keyword evidence="1" id="KW-0812">Transmembrane</keyword>
<feature type="transmembrane region" description="Helical" evidence="1">
    <location>
        <begin position="164"/>
        <end position="189"/>
    </location>
</feature>
<feature type="transmembrane region" description="Helical" evidence="1">
    <location>
        <begin position="126"/>
        <end position="152"/>
    </location>
</feature>
<keyword evidence="1" id="KW-0472">Membrane</keyword>
<evidence type="ECO:0000256" key="1">
    <source>
        <dbReference type="SAM" id="Phobius"/>
    </source>
</evidence>
<name>A0A1M4V1I9_9BACT</name>
<dbReference type="RefSeq" id="WP_073059300.1">
    <property type="nucleotide sequence ID" value="NZ_FQUS01000002.1"/>
</dbReference>
<evidence type="ECO:0000313" key="2">
    <source>
        <dbReference type="EMBL" id="SHE62861.1"/>
    </source>
</evidence>
<dbReference type="GO" id="GO:0005886">
    <property type="term" value="C:plasma membrane"/>
    <property type="evidence" value="ECO:0007669"/>
    <property type="project" value="UniProtKB-SubCell"/>
</dbReference>
<feature type="transmembrane region" description="Helical" evidence="1">
    <location>
        <begin position="196"/>
        <end position="218"/>
    </location>
</feature>
<dbReference type="OrthoDB" id="9795677at2"/>
<dbReference type="PANTHER" id="PTHR43471:SF14">
    <property type="entry name" value="ABC-2 TYPE TRANSPORT SYSTEM PERMEASE PROTEIN"/>
    <property type="match status" value="1"/>
</dbReference>
<keyword evidence="1" id="KW-1133">Transmembrane helix</keyword>
<accession>A0A1M4V1I9</accession>